<evidence type="ECO:0000313" key="2">
    <source>
        <dbReference type="EMBL" id="CAE8643461.1"/>
    </source>
</evidence>
<dbReference type="EMBL" id="CAJNNV010033364">
    <property type="protein sequence ID" value="CAE8643461.1"/>
    <property type="molecule type" value="Genomic_DNA"/>
</dbReference>
<evidence type="ECO:0000313" key="3">
    <source>
        <dbReference type="EMBL" id="CAE8654188.1"/>
    </source>
</evidence>
<keyword evidence="5" id="KW-1185">Reference proteome</keyword>
<dbReference type="Pfam" id="PF00397">
    <property type="entry name" value="WW"/>
    <property type="match status" value="1"/>
</dbReference>
<reference evidence="3" key="1">
    <citation type="submission" date="2021-02" db="EMBL/GenBank/DDBJ databases">
        <authorList>
            <person name="Dougan E. K."/>
            <person name="Rhodes N."/>
            <person name="Thang M."/>
            <person name="Chan C."/>
        </authorList>
    </citation>
    <scope>NUCLEOTIDE SEQUENCE</scope>
</reference>
<evidence type="ECO:0000313" key="5">
    <source>
        <dbReference type="Proteomes" id="UP000654075"/>
    </source>
</evidence>
<accession>A0A813IJD6</accession>
<dbReference type="AlphaFoldDB" id="A0A813IJD6"/>
<dbReference type="InterPro" id="IPR036020">
    <property type="entry name" value="WW_dom_sf"/>
</dbReference>
<dbReference type="Proteomes" id="UP000654075">
    <property type="component" value="Unassembled WGS sequence"/>
</dbReference>
<dbReference type="PROSITE" id="PS50020">
    <property type="entry name" value="WW_DOMAIN_2"/>
    <property type="match status" value="1"/>
</dbReference>
<dbReference type="Proteomes" id="UP000626109">
    <property type="component" value="Unassembled WGS sequence"/>
</dbReference>
<feature type="domain" description="WW" evidence="1">
    <location>
        <begin position="48"/>
        <end position="81"/>
    </location>
</feature>
<name>A0A813IJD6_POLGL</name>
<dbReference type="InterPro" id="IPR001202">
    <property type="entry name" value="WW_dom"/>
</dbReference>
<protein>
    <recommendedName>
        <fullName evidence="1">WW domain-containing protein</fullName>
    </recommendedName>
</protein>
<dbReference type="SUPFAM" id="SSF51045">
    <property type="entry name" value="WW domain"/>
    <property type="match status" value="1"/>
</dbReference>
<evidence type="ECO:0000259" key="1">
    <source>
        <dbReference type="PROSITE" id="PS50020"/>
    </source>
</evidence>
<sequence>MAATVSRGLYTPSENWRDAYEIQEVSQAQKKEEEDSVMRHIREARMQHALPANWEPTRSDSGGVYYWNRVTNQTTWTHPLDSCTTELAEALRDVRASAGRIASSMAGITEAQKWSLNEWAQRWHKEASREMSCWRSVEAAGTPTYYYRVSDDLHEASSSSSSGSPVTTWEDPRAELELRLRFRVETLAVLLALPTPEVEVPRPAVLTADGAGGTRYSAARALREVSRQVTSLSHHAGSCITGSSHSRSSSQGLDMPLSLENYEAQSSRPRRIREKRRTTCGQLFLVEYMPADHSCGFHGIGISRQEAATLLRRHRADPEIQELVASDLLAALQTGEPCSFPEEIRSDQRLWDALASYYAAQQALDANRREAKDFLAEGSEAEAFEVAEALEASRGDLSEALQRLFAKLKSKAEALPSGAEKLRCLQRLGRCKGQAKQLDQAVAASHEALAALRRNCRQQVDAYVSWVGSDSSFWLSFLRGCGGTDQGGGLLDALAKVGGLTVRVWAEGVQRSSAGLSSPRPLELLHEACFGGREVELWYQGDIGHFDRLVPCSEGSSRT</sequence>
<dbReference type="CDD" id="cd00201">
    <property type="entry name" value="WW"/>
    <property type="match status" value="1"/>
</dbReference>
<organism evidence="3 4">
    <name type="scientific">Polarella glacialis</name>
    <name type="common">Dinoflagellate</name>
    <dbReference type="NCBI Taxonomy" id="89957"/>
    <lineage>
        <taxon>Eukaryota</taxon>
        <taxon>Sar</taxon>
        <taxon>Alveolata</taxon>
        <taxon>Dinophyceae</taxon>
        <taxon>Suessiales</taxon>
        <taxon>Suessiaceae</taxon>
        <taxon>Polarella</taxon>
    </lineage>
</organism>
<comment type="caution">
    <text evidence="3">The sequence shown here is derived from an EMBL/GenBank/DDBJ whole genome shotgun (WGS) entry which is preliminary data.</text>
</comment>
<dbReference type="Gene3D" id="2.20.70.10">
    <property type="match status" value="1"/>
</dbReference>
<evidence type="ECO:0000313" key="4">
    <source>
        <dbReference type="Proteomes" id="UP000626109"/>
    </source>
</evidence>
<dbReference type="SMART" id="SM00456">
    <property type="entry name" value="WW"/>
    <property type="match status" value="1"/>
</dbReference>
<dbReference type="PROSITE" id="PS01159">
    <property type="entry name" value="WW_DOMAIN_1"/>
    <property type="match status" value="1"/>
</dbReference>
<dbReference type="OrthoDB" id="413196at2759"/>
<gene>
    <name evidence="2" type="ORF">PGLA1383_LOCUS57801</name>
    <name evidence="3" type="ORF">PGLA2088_LOCUS10870</name>
</gene>
<proteinExistence type="predicted"/>
<dbReference type="EMBL" id="CAJNNW010012351">
    <property type="protein sequence ID" value="CAE8654188.1"/>
    <property type="molecule type" value="Genomic_DNA"/>
</dbReference>